<dbReference type="Pfam" id="PF11754">
    <property type="entry name" value="Velvet"/>
    <property type="match status" value="2"/>
</dbReference>
<dbReference type="PANTHER" id="PTHR33572">
    <property type="entry name" value="SPORE DEVELOPMENT REGULATOR VOSA"/>
    <property type="match status" value="1"/>
</dbReference>
<keyword evidence="5" id="KW-0539">Nucleus</keyword>
<evidence type="ECO:0000256" key="5">
    <source>
        <dbReference type="ARBA" id="ARBA00023242"/>
    </source>
</evidence>
<dbReference type="EMBL" id="KE007249">
    <property type="protein sequence ID" value="EOQ98854.1"/>
    <property type="molecule type" value="Genomic_DNA"/>
</dbReference>
<accession>R9A9Z6</accession>
<proteinExistence type="predicted"/>
<dbReference type="InterPro" id="IPR021740">
    <property type="entry name" value="Velvet"/>
</dbReference>
<keyword evidence="3" id="KW-0805">Transcription regulation</keyword>
<keyword evidence="8" id="KW-1185">Reference proteome</keyword>
<keyword evidence="2" id="KW-0749">Sporulation</keyword>
<dbReference type="AlphaFoldDB" id="R9A9Z6"/>
<comment type="subcellular location">
    <subcellularLocation>
        <location evidence="1">Nucleus</location>
    </subcellularLocation>
</comment>
<evidence type="ECO:0000259" key="6">
    <source>
        <dbReference type="PROSITE" id="PS51821"/>
    </source>
</evidence>
<dbReference type="GO" id="GO:0030435">
    <property type="term" value="P:sporulation resulting in formation of a cellular spore"/>
    <property type="evidence" value="ECO:0007669"/>
    <property type="project" value="UniProtKB-KW"/>
</dbReference>
<dbReference type="PANTHER" id="PTHR33572:SF17">
    <property type="entry name" value="SEXUAL DEVELOPMENT REGULATOR VELC"/>
    <property type="match status" value="1"/>
</dbReference>
<dbReference type="InterPro" id="IPR037525">
    <property type="entry name" value="Velvet_dom"/>
</dbReference>
<evidence type="ECO:0000256" key="1">
    <source>
        <dbReference type="ARBA" id="ARBA00004123"/>
    </source>
</evidence>
<dbReference type="InterPro" id="IPR038491">
    <property type="entry name" value="Velvet_dom_sf"/>
</dbReference>
<organism evidence="7 8">
    <name type="scientific">Wallemia ichthyophaga (strain EXF-994 / CBS 113033)</name>
    <dbReference type="NCBI Taxonomy" id="1299270"/>
    <lineage>
        <taxon>Eukaryota</taxon>
        <taxon>Fungi</taxon>
        <taxon>Dikarya</taxon>
        <taxon>Basidiomycota</taxon>
        <taxon>Wallemiomycotina</taxon>
        <taxon>Wallemiomycetes</taxon>
        <taxon>Wallemiales</taxon>
        <taxon>Wallemiaceae</taxon>
        <taxon>Wallemia</taxon>
    </lineage>
</organism>
<evidence type="ECO:0000313" key="7">
    <source>
        <dbReference type="EMBL" id="EOQ98854.1"/>
    </source>
</evidence>
<evidence type="ECO:0000313" key="8">
    <source>
        <dbReference type="Proteomes" id="UP000014064"/>
    </source>
</evidence>
<dbReference type="KEGG" id="wic:J056_002807"/>
<dbReference type="GO" id="GO:0005634">
    <property type="term" value="C:nucleus"/>
    <property type="evidence" value="ECO:0007669"/>
    <property type="project" value="UniProtKB-SubCell"/>
</dbReference>
<protein>
    <recommendedName>
        <fullName evidence="6">Velvet domain-containing protein</fullName>
    </recommendedName>
</protein>
<dbReference type="Gene3D" id="2.60.40.3960">
    <property type="entry name" value="Velvet domain"/>
    <property type="match status" value="1"/>
</dbReference>
<name>R9A9Z6_WALI9</name>
<dbReference type="OrthoDB" id="5599552at2759"/>
<dbReference type="GeneID" id="20375759"/>
<evidence type="ECO:0000256" key="2">
    <source>
        <dbReference type="ARBA" id="ARBA00022969"/>
    </source>
</evidence>
<evidence type="ECO:0000256" key="4">
    <source>
        <dbReference type="ARBA" id="ARBA00023163"/>
    </source>
</evidence>
<keyword evidence="4" id="KW-0804">Transcription</keyword>
<dbReference type="RefSeq" id="XP_009270347.1">
    <property type="nucleotide sequence ID" value="XM_009272072.1"/>
</dbReference>
<dbReference type="PROSITE" id="PS51821">
    <property type="entry name" value="VELVET"/>
    <property type="match status" value="1"/>
</dbReference>
<evidence type="ECO:0000256" key="3">
    <source>
        <dbReference type="ARBA" id="ARBA00023015"/>
    </source>
</evidence>
<reference evidence="8" key="1">
    <citation type="journal article" date="2013" name="BMC Genomics">
        <title>Genome and transcriptome sequencing of the halophilic fungus Wallemia ichthyophaga: haloadaptations present and absent.</title>
        <authorList>
            <person name="Zajc J."/>
            <person name="Liu Y."/>
            <person name="Dai W."/>
            <person name="Yang Z."/>
            <person name="Hu J."/>
            <person name="Gostincar C."/>
            <person name="Gunde-Cimerman N."/>
        </authorList>
    </citation>
    <scope>NUCLEOTIDE SEQUENCE [LARGE SCALE GENOMIC DNA]</scope>
    <source>
        <strain evidence="8">EXF-994 / CBS 113033</strain>
    </source>
</reference>
<feature type="domain" description="Velvet" evidence="6">
    <location>
        <begin position="19"/>
        <end position="190"/>
    </location>
</feature>
<dbReference type="HOGENOM" id="CLU_022491_1_1_1"/>
<gene>
    <name evidence="7" type="ORF">J056_002807</name>
</gene>
<dbReference type="Proteomes" id="UP000014064">
    <property type="component" value="Unassembled WGS sequence"/>
</dbReference>
<sequence length="204" mass="23250">MQQSRLSGQLDLDELLTVRKEPRRYELVILQHPEIARATSPSEKDRRVVDPPCILQLRIYDSKGNLDDNAMRSPFWVVHTMLEGSHQMPSQLLQGQLSSSASYVTSGWAHDAGCYFIFGDLAITTPGLYHLKFLLTTVRPLPTRPDELPVLTQTHANMIRAYPQREFPGMSASTDLVKSLAEQTLGLSVRHSDHRNRFYRSQNY</sequence>